<reference evidence="4" key="3">
    <citation type="journal article" date="2019" name="Int. J. Syst. Evol. Microbiol.">
        <title>The Global Catalogue of Microorganisms (GCM) 10K type strain sequencing project: providing services to taxonomists for standard genome sequencing and annotation.</title>
        <authorList>
            <consortium name="The Broad Institute Genomics Platform"/>
            <consortium name="The Broad Institute Genome Sequencing Center for Infectious Disease"/>
            <person name="Wu L."/>
            <person name="Ma J."/>
        </authorList>
    </citation>
    <scope>NUCLEOTIDE SEQUENCE [LARGE SCALE GENOMIC DNA]</scope>
    <source>
        <strain evidence="4">JCM 10664</strain>
    </source>
</reference>
<dbReference type="EMBL" id="BAAAHC010000001">
    <property type="protein sequence ID" value="GAA0504087.1"/>
    <property type="molecule type" value="Genomic_DNA"/>
</dbReference>
<accession>A0A917JUJ1</accession>
<dbReference type="EMBL" id="BMMT01000008">
    <property type="protein sequence ID" value="GGI87365.1"/>
    <property type="molecule type" value="Genomic_DNA"/>
</dbReference>
<dbReference type="Proteomes" id="UP001500220">
    <property type="component" value="Unassembled WGS sequence"/>
</dbReference>
<evidence type="ECO:0000313" key="1">
    <source>
        <dbReference type="EMBL" id="GAA0504087.1"/>
    </source>
</evidence>
<protein>
    <submittedName>
        <fullName evidence="2">Uncharacterized protein</fullName>
    </submittedName>
</protein>
<comment type="caution">
    <text evidence="2">The sequence shown here is derived from an EMBL/GenBank/DDBJ whole genome shotgun (WGS) entry which is preliminary data.</text>
</comment>
<evidence type="ECO:0000313" key="4">
    <source>
        <dbReference type="Proteomes" id="UP001500220"/>
    </source>
</evidence>
<reference evidence="2 3" key="2">
    <citation type="journal article" date="2014" name="Int. J. Syst. Evol. Microbiol.">
        <title>Complete genome sequence of Corynebacterium casei LMG S-19264T (=DSM 44701T), isolated from a smear-ripened cheese.</title>
        <authorList>
            <consortium name="US DOE Joint Genome Institute (JGI-PGF)"/>
            <person name="Walter F."/>
            <person name="Albersmeier A."/>
            <person name="Kalinowski J."/>
            <person name="Ruckert C."/>
        </authorList>
    </citation>
    <scope>NUCLEOTIDE SEQUENCE [LARGE SCALE GENOMIC DNA]</scope>
    <source>
        <strain evidence="2 3">CGMCC 4.7206</strain>
    </source>
</reference>
<dbReference type="Proteomes" id="UP000597989">
    <property type="component" value="Unassembled WGS sequence"/>
</dbReference>
<sequence length="297" mass="33138">MSTREVDVEAEGPEREEAKIDTGVISTCENRCEVDITIEKTAVSQGHDISFSGDGTWDGRTLKPGGIVTMTITGTTDSTESAFGTVKVNVQDTNNTLATLHWQSDRGRNPNNWTQSKFDAEAKGDVVVSMANYDNDVIIPSLKDTSYGDTSSIEPRYELWAFYRWALHSKAQPGPPPPPPEPQEKLETPKHTFQGDFEEGWGEHKRQVYSHRVTLKAGQNAIRTWQFRFFLADGLQLHKSWLGKAETLTTNQGRLVIVQGTGYLEPGKELPIDLEIAARTKNEEGKNLKDLNGFRVD</sequence>
<proteinExistence type="predicted"/>
<evidence type="ECO:0000313" key="2">
    <source>
        <dbReference type="EMBL" id="GGI87365.1"/>
    </source>
</evidence>
<keyword evidence="4" id="KW-1185">Reference proteome</keyword>
<organism evidence="2 3">
    <name type="scientific">Saccharopolyspora thermophila</name>
    <dbReference type="NCBI Taxonomy" id="89367"/>
    <lineage>
        <taxon>Bacteria</taxon>
        <taxon>Bacillati</taxon>
        <taxon>Actinomycetota</taxon>
        <taxon>Actinomycetes</taxon>
        <taxon>Pseudonocardiales</taxon>
        <taxon>Pseudonocardiaceae</taxon>
        <taxon>Saccharopolyspora</taxon>
    </lineage>
</organism>
<reference evidence="2" key="4">
    <citation type="submission" date="2020-09" db="EMBL/GenBank/DDBJ databases">
        <authorList>
            <person name="Sun Q."/>
            <person name="Zhou Y."/>
        </authorList>
    </citation>
    <scope>NUCLEOTIDE SEQUENCE</scope>
    <source>
        <strain evidence="2">CGMCC 4.7206</strain>
    </source>
</reference>
<reference evidence="1" key="1">
    <citation type="journal article" date="2014" name="Int. J. Syst. Evol. Microbiol.">
        <title>Complete genome of a new Firmicutes species belonging to the dominant human colonic microbiota ('Ruminococcus bicirculans') reveals two chromosomes and a selective capacity to utilize plant glucans.</title>
        <authorList>
            <consortium name="NISC Comparative Sequencing Program"/>
            <person name="Wegmann U."/>
            <person name="Louis P."/>
            <person name="Goesmann A."/>
            <person name="Henrissat B."/>
            <person name="Duncan S.H."/>
            <person name="Flint H.J."/>
        </authorList>
    </citation>
    <scope>NUCLEOTIDE SEQUENCE</scope>
    <source>
        <strain evidence="1">JCM 10664</strain>
    </source>
</reference>
<evidence type="ECO:0000313" key="3">
    <source>
        <dbReference type="Proteomes" id="UP000597989"/>
    </source>
</evidence>
<dbReference type="AlphaFoldDB" id="A0A917JUJ1"/>
<dbReference type="RefSeq" id="WP_188987574.1">
    <property type="nucleotide sequence ID" value="NZ_BAAAHC010000001.1"/>
</dbReference>
<reference evidence="1" key="5">
    <citation type="submission" date="2023-12" db="EMBL/GenBank/DDBJ databases">
        <authorList>
            <person name="Sun Q."/>
            <person name="Inoue M."/>
        </authorList>
    </citation>
    <scope>NUCLEOTIDE SEQUENCE</scope>
    <source>
        <strain evidence="1">JCM 10664</strain>
    </source>
</reference>
<gene>
    <name evidence="1" type="ORF">GCM10009545_02290</name>
    <name evidence="2" type="ORF">GCM10011581_25560</name>
</gene>
<name>A0A917JUJ1_9PSEU</name>